<protein>
    <submittedName>
        <fullName evidence="1">Uncharacterized protein</fullName>
    </submittedName>
</protein>
<dbReference type="AlphaFoldDB" id="A0A0F9EKH6"/>
<dbReference type="EMBL" id="LAZR01027105">
    <property type="protein sequence ID" value="KKL66751.1"/>
    <property type="molecule type" value="Genomic_DNA"/>
</dbReference>
<sequence>MLGNVRIQIYKDGKFLQILSFSSLNTGSFSWFIPYSLEIKIFEYTDLSVSAYSGYFEQEKGIKLD</sequence>
<proteinExistence type="predicted"/>
<comment type="caution">
    <text evidence="1">The sequence shown here is derived from an EMBL/GenBank/DDBJ whole genome shotgun (WGS) entry which is preliminary data.</text>
</comment>
<reference evidence="1" key="1">
    <citation type="journal article" date="2015" name="Nature">
        <title>Complex archaea that bridge the gap between prokaryotes and eukaryotes.</title>
        <authorList>
            <person name="Spang A."/>
            <person name="Saw J.H."/>
            <person name="Jorgensen S.L."/>
            <person name="Zaremba-Niedzwiedzka K."/>
            <person name="Martijn J."/>
            <person name="Lind A.E."/>
            <person name="van Eijk R."/>
            <person name="Schleper C."/>
            <person name="Guy L."/>
            <person name="Ettema T.J."/>
        </authorList>
    </citation>
    <scope>NUCLEOTIDE SEQUENCE</scope>
</reference>
<evidence type="ECO:0000313" key="1">
    <source>
        <dbReference type="EMBL" id="KKL66751.1"/>
    </source>
</evidence>
<organism evidence="1">
    <name type="scientific">marine sediment metagenome</name>
    <dbReference type="NCBI Taxonomy" id="412755"/>
    <lineage>
        <taxon>unclassified sequences</taxon>
        <taxon>metagenomes</taxon>
        <taxon>ecological metagenomes</taxon>
    </lineage>
</organism>
<name>A0A0F9EKH6_9ZZZZ</name>
<gene>
    <name evidence="1" type="ORF">LCGC14_2141860</name>
</gene>
<accession>A0A0F9EKH6</accession>